<evidence type="ECO:0000256" key="1">
    <source>
        <dbReference type="SAM" id="MobiDB-lite"/>
    </source>
</evidence>
<dbReference type="RefSeq" id="WP_022608436.1">
    <property type="nucleotide sequence ID" value="NZ_ASSJ01000074.1"/>
</dbReference>
<feature type="region of interest" description="Disordered" evidence="1">
    <location>
        <begin position="50"/>
        <end position="76"/>
    </location>
</feature>
<proteinExistence type="predicted"/>
<name>U5DJ83_9CHRO</name>
<gene>
    <name evidence="2" type="ORF">KR51_00028830</name>
</gene>
<sequence length="214" mass="23213">MQIRRTTGLVLFATELLVFVVAPPARSDSSQQWIAQVSGATADETTIIQGSPDESAAPAPTDTTTGDSTVIQNSPDGDTVTINEEVIPIDYVRGQTVQYRRTITTKAGLDGIALNRAKNLARQAAERVNGGLSYYRAEPAMHGNVFESPFTISEEQDLIVFVFKGYHPSDYRPDVGDTSQPSFAYEPPYSYQSVVAIDIDSGDIDVLYNGALDN</sequence>
<accession>U5DJ83</accession>
<dbReference type="eggNOG" id="ENOG50332FX">
    <property type="taxonomic scope" value="Bacteria"/>
</dbReference>
<keyword evidence="3" id="KW-1185">Reference proteome</keyword>
<dbReference type="Proteomes" id="UP000016960">
    <property type="component" value="Unassembled WGS sequence"/>
</dbReference>
<dbReference type="EMBL" id="ASSJ01000074">
    <property type="protein sequence ID" value="ERN40624.1"/>
    <property type="molecule type" value="Genomic_DNA"/>
</dbReference>
<evidence type="ECO:0000313" key="3">
    <source>
        <dbReference type="Proteomes" id="UP000016960"/>
    </source>
</evidence>
<organism evidence="2 3">
    <name type="scientific">Rubidibacter lacunae KORDI 51-2</name>
    <dbReference type="NCBI Taxonomy" id="582515"/>
    <lineage>
        <taxon>Bacteria</taxon>
        <taxon>Bacillati</taxon>
        <taxon>Cyanobacteriota</taxon>
        <taxon>Cyanophyceae</taxon>
        <taxon>Oscillatoriophycideae</taxon>
        <taxon>Chroococcales</taxon>
        <taxon>Aphanothecaceae</taxon>
        <taxon>Rubidibacter</taxon>
    </lineage>
</organism>
<comment type="caution">
    <text evidence="2">The sequence shown here is derived from an EMBL/GenBank/DDBJ whole genome shotgun (WGS) entry which is preliminary data.</text>
</comment>
<protein>
    <submittedName>
        <fullName evidence="2">Uncharacterized protein</fullName>
    </submittedName>
</protein>
<dbReference type="OrthoDB" id="514307at2"/>
<reference evidence="2 3" key="1">
    <citation type="submission" date="2013-05" db="EMBL/GenBank/DDBJ databases">
        <title>Draft genome sequence of Rubidibacter lacunae KORDI 51-2.</title>
        <authorList>
            <person name="Choi D.H."/>
            <person name="Noh J.H."/>
            <person name="Kwon K.-K."/>
            <person name="Lee J.-H."/>
            <person name="Ryu J.-Y."/>
        </authorList>
    </citation>
    <scope>NUCLEOTIDE SEQUENCE [LARGE SCALE GENOMIC DNA]</scope>
    <source>
        <strain evidence="2 3">KORDI 51-2</strain>
    </source>
</reference>
<dbReference type="PATRIC" id="fig|582515.4.peg.3234"/>
<evidence type="ECO:0000313" key="2">
    <source>
        <dbReference type="EMBL" id="ERN40624.1"/>
    </source>
</evidence>
<dbReference type="InParanoid" id="U5DJ83"/>
<dbReference type="AlphaFoldDB" id="U5DJ83"/>
<feature type="compositionally biased region" description="Low complexity" evidence="1">
    <location>
        <begin position="51"/>
        <end position="69"/>
    </location>
</feature>